<accession>A0A1G1W023</accession>
<organism evidence="3 4">
    <name type="scientific">Candidatus Woykebacteria bacterium GWA1_44_8</name>
    <dbReference type="NCBI Taxonomy" id="1802591"/>
    <lineage>
        <taxon>Bacteria</taxon>
        <taxon>Candidatus Woykeibacteriota</taxon>
    </lineage>
</organism>
<evidence type="ECO:0000256" key="1">
    <source>
        <dbReference type="SAM" id="MobiDB-lite"/>
    </source>
</evidence>
<proteinExistence type="predicted"/>
<sequence length="168" mass="19208">MADFVPEKEPAPAGGRLKRASNPFDLRNIEKSTYLHLAGFLGIAVLVAAVFYVYLRFDQERLLRDQNGTEKTRTSSQSQNLSQIQLQAEQDQQRRNDVDTLNSALKSFYLKEKRPPDLLKELIPDYLKKLLTDPVTKKEYSYKLSQDKKSWQVAATLSNGNKFEVKGP</sequence>
<feature type="compositionally biased region" description="Basic and acidic residues" evidence="1">
    <location>
        <begin position="1"/>
        <end position="10"/>
    </location>
</feature>
<evidence type="ECO:0000313" key="3">
    <source>
        <dbReference type="EMBL" id="OGY20944.1"/>
    </source>
</evidence>
<dbReference type="Proteomes" id="UP000176299">
    <property type="component" value="Unassembled WGS sequence"/>
</dbReference>
<dbReference type="AlphaFoldDB" id="A0A1G1W023"/>
<evidence type="ECO:0000313" key="4">
    <source>
        <dbReference type="Proteomes" id="UP000176299"/>
    </source>
</evidence>
<feature type="region of interest" description="Disordered" evidence="1">
    <location>
        <begin position="1"/>
        <end position="20"/>
    </location>
</feature>
<feature type="compositionally biased region" description="Low complexity" evidence="1">
    <location>
        <begin position="75"/>
        <end position="87"/>
    </location>
</feature>
<reference evidence="3 4" key="1">
    <citation type="journal article" date="2016" name="Nat. Commun.">
        <title>Thousands of microbial genomes shed light on interconnected biogeochemical processes in an aquifer system.</title>
        <authorList>
            <person name="Anantharaman K."/>
            <person name="Brown C.T."/>
            <person name="Hug L.A."/>
            <person name="Sharon I."/>
            <person name="Castelle C.J."/>
            <person name="Probst A.J."/>
            <person name="Thomas B.C."/>
            <person name="Singh A."/>
            <person name="Wilkins M.J."/>
            <person name="Karaoz U."/>
            <person name="Brodie E.L."/>
            <person name="Williams K.H."/>
            <person name="Hubbard S.S."/>
            <person name="Banfield J.F."/>
        </authorList>
    </citation>
    <scope>NUCLEOTIDE SEQUENCE [LARGE SCALE GENOMIC DNA]</scope>
</reference>
<keyword evidence="2" id="KW-0472">Membrane</keyword>
<gene>
    <name evidence="3" type="ORF">A2113_01405</name>
</gene>
<dbReference type="EMBL" id="MHCN01000019">
    <property type="protein sequence ID" value="OGY20944.1"/>
    <property type="molecule type" value="Genomic_DNA"/>
</dbReference>
<evidence type="ECO:0008006" key="5">
    <source>
        <dbReference type="Google" id="ProtNLM"/>
    </source>
</evidence>
<comment type="caution">
    <text evidence="3">The sequence shown here is derived from an EMBL/GenBank/DDBJ whole genome shotgun (WGS) entry which is preliminary data.</text>
</comment>
<name>A0A1G1W023_9BACT</name>
<evidence type="ECO:0000256" key="2">
    <source>
        <dbReference type="SAM" id="Phobius"/>
    </source>
</evidence>
<feature type="region of interest" description="Disordered" evidence="1">
    <location>
        <begin position="68"/>
        <end position="96"/>
    </location>
</feature>
<keyword evidence="2" id="KW-1133">Transmembrane helix</keyword>
<feature type="transmembrane region" description="Helical" evidence="2">
    <location>
        <begin position="34"/>
        <end position="55"/>
    </location>
</feature>
<protein>
    <recommendedName>
        <fullName evidence="5">Type II secretion system protein GspG C-terminal domain-containing protein</fullName>
    </recommendedName>
</protein>
<keyword evidence="2" id="KW-0812">Transmembrane</keyword>